<dbReference type="InterPro" id="IPR029063">
    <property type="entry name" value="SAM-dependent_MTases_sf"/>
</dbReference>
<protein>
    <submittedName>
        <fullName evidence="3">SAM-dependent methyltransferase</fullName>
        <ecNumber evidence="3">2.1.1.-</ecNumber>
    </submittedName>
</protein>
<organism evidence="3 4">
    <name type="scientific">Microbacterium insulae</name>
    <dbReference type="NCBI Taxonomy" id="483014"/>
    <lineage>
        <taxon>Bacteria</taxon>
        <taxon>Bacillati</taxon>
        <taxon>Actinomycetota</taxon>
        <taxon>Actinomycetes</taxon>
        <taxon>Micrococcales</taxon>
        <taxon>Microbacteriaceae</taxon>
        <taxon>Microbacterium</taxon>
    </lineage>
</organism>
<dbReference type="Pfam" id="PF21320">
    <property type="entry name" value="WHD_Rv2258c"/>
    <property type="match status" value="1"/>
</dbReference>
<dbReference type="InterPro" id="IPR053173">
    <property type="entry name" value="SAM-binding_MTase"/>
</dbReference>
<evidence type="ECO:0000259" key="2">
    <source>
        <dbReference type="Pfam" id="PF21320"/>
    </source>
</evidence>
<dbReference type="Gene3D" id="3.40.50.150">
    <property type="entry name" value="Vaccinia Virus protein VP39"/>
    <property type="match status" value="1"/>
</dbReference>
<dbReference type="GO" id="GO:0032259">
    <property type="term" value="P:methylation"/>
    <property type="evidence" value="ECO:0007669"/>
    <property type="project" value="UniProtKB-KW"/>
</dbReference>
<gene>
    <name evidence="3" type="ORF">ACFQ0P_04335</name>
</gene>
<dbReference type="SUPFAM" id="SSF46785">
    <property type="entry name" value="Winged helix' DNA-binding domain"/>
    <property type="match status" value="1"/>
</dbReference>
<feature type="domain" description="S-adenosylmethionine-dependent methyltransferase Rv2258c-like winged HTH" evidence="2">
    <location>
        <begin position="32"/>
        <end position="82"/>
    </location>
</feature>
<dbReference type="PANTHER" id="PTHR45128">
    <property type="entry name" value="METHYLTRANSFERASE TYPE 11"/>
    <property type="match status" value="1"/>
</dbReference>
<dbReference type="InterPro" id="IPR036388">
    <property type="entry name" value="WH-like_DNA-bd_sf"/>
</dbReference>
<reference evidence="4" key="1">
    <citation type="journal article" date="2019" name="Int. J. Syst. Evol. Microbiol.">
        <title>The Global Catalogue of Microorganisms (GCM) 10K type strain sequencing project: providing services to taxonomists for standard genome sequencing and annotation.</title>
        <authorList>
            <consortium name="The Broad Institute Genomics Platform"/>
            <consortium name="The Broad Institute Genome Sequencing Center for Infectious Disease"/>
            <person name="Wu L."/>
            <person name="Ma J."/>
        </authorList>
    </citation>
    <scope>NUCLEOTIDE SEQUENCE [LARGE SCALE GENOMIC DNA]</scope>
    <source>
        <strain evidence="4">CCUG 54523</strain>
    </source>
</reference>
<dbReference type="Proteomes" id="UP001597055">
    <property type="component" value="Unassembled WGS sequence"/>
</dbReference>
<dbReference type="GO" id="GO:0008168">
    <property type="term" value="F:methyltransferase activity"/>
    <property type="evidence" value="ECO:0007669"/>
    <property type="project" value="UniProtKB-KW"/>
</dbReference>
<dbReference type="PANTHER" id="PTHR45128:SF2">
    <property type="entry name" value="METHYLTRANSFERASE DOMAIN-CONTAINING PROTEIN"/>
    <property type="match status" value="1"/>
</dbReference>
<keyword evidence="3" id="KW-0808">Transferase</keyword>
<evidence type="ECO:0000313" key="4">
    <source>
        <dbReference type="Proteomes" id="UP001597055"/>
    </source>
</evidence>
<dbReference type="CDD" id="cd02440">
    <property type="entry name" value="AdoMet_MTases"/>
    <property type="match status" value="1"/>
</dbReference>
<dbReference type="EMBL" id="JBHTII010000001">
    <property type="protein sequence ID" value="MFD0789614.1"/>
    <property type="molecule type" value="Genomic_DNA"/>
</dbReference>
<feature type="domain" description="Methyltransferase" evidence="1">
    <location>
        <begin position="185"/>
        <end position="276"/>
    </location>
</feature>
<keyword evidence="3" id="KW-0489">Methyltransferase</keyword>
<sequence>MTTALTEPVGTDAVDAFAERLLASALGAVDVMTVYVGDRLGWYRSLAEHGASTAAELAERTGTHPRYAREWLEQQAVTGILRLSETVTDGGQRFELAPGAGEVLTDPRSLNYLAPLARFFAAAGAVMPELLDAYRTGGGVSWERFGADAREAQADMNRPWFEELPQAFAAIPGVASVLSRPGAKIADVGTGAGWSAIALAEAHPGLRVHGFDIDEPSIAMARRGAEEAGVADRVTFHNADGDGLENYGPFDAAFAFECIHDMPRPVDVLAAMRSAVPDGPVVVMDEAVGEELVAPGGDVERLMYGFSLFCCLPDGMSHQPSAATGTVMRPGVFRDYARAAGFENVEVLPIEDFAFFRFYSLTR</sequence>
<accession>A0ABW3AGE5</accession>
<dbReference type="Pfam" id="PF13649">
    <property type="entry name" value="Methyltransf_25"/>
    <property type="match status" value="1"/>
</dbReference>
<dbReference type="InterPro" id="IPR036390">
    <property type="entry name" value="WH_DNA-bd_sf"/>
</dbReference>
<dbReference type="Gene3D" id="1.10.10.10">
    <property type="entry name" value="Winged helix-like DNA-binding domain superfamily/Winged helix DNA-binding domain"/>
    <property type="match status" value="1"/>
</dbReference>
<evidence type="ECO:0000259" key="1">
    <source>
        <dbReference type="Pfam" id="PF13649"/>
    </source>
</evidence>
<dbReference type="RefSeq" id="WP_378771455.1">
    <property type="nucleotide sequence ID" value="NZ_JBHTII010000001.1"/>
</dbReference>
<name>A0ABW3AGE5_9MICO</name>
<evidence type="ECO:0000313" key="3">
    <source>
        <dbReference type="EMBL" id="MFD0789614.1"/>
    </source>
</evidence>
<dbReference type="InterPro" id="IPR041698">
    <property type="entry name" value="Methyltransf_25"/>
</dbReference>
<proteinExistence type="predicted"/>
<comment type="caution">
    <text evidence="3">The sequence shown here is derived from an EMBL/GenBank/DDBJ whole genome shotgun (WGS) entry which is preliminary data.</text>
</comment>
<keyword evidence="4" id="KW-1185">Reference proteome</keyword>
<dbReference type="EC" id="2.1.1.-" evidence="3"/>
<dbReference type="InterPro" id="IPR048711">
    <property type="entry name" value="WHD_Rv2258c"/>
</dbReference>
<dbReference type="SUPFAM" id="SSF53335">
    <property type="entry name" value="S-adenosyl-L-methionine-dependent methyltransferases"/>
    <property type="match status" value="1"/>
</dbReference>